<reference evidence="1 2" key="1">
    <citation type="journal article" date="2018" name="Mol. Biol. Evol.">
        <title>Broad Genomic Sampling Reveals a Smut Pathogenic Ancestry of the Fungal Clade Ustilaginomycotina.</title>
        <authorList>
            <person name="Kijpornyongpan T."/>
            <person name="Mondo S.J."/>
            <person name="Barry K."/>
            <person name="Sandor L."/>
            <person name="Lee J."/>
            <person name="Lipzen A."/>
            <person name="Pangilinan J."/>
            <person name="LaButti K."/>
            <person name="Hainaut M."/>
            <person name="Henrissat B."/>
            <person name="Grigoriev I.V."/>
            <person name="Spatafora J.W."/>
            <person name="Aime M.C."/>
        </authorList>
    </citation>
    <scope>NUCLEOTIDE SEQUENCE [LARGE SCALE GENOMIC DNA]</scope>
    <source>
        <strain evidence="1 2">SA 807</strain>
    </source>
</reference>
<gene>
    <name evidence="1" type="ORF">IE53DRAFT_390930</name>
</gene>
<evidence type="ECO:0000313" key="1">
    <source>
        <dbReference type="EMBL" id="PWN46929.1"/>
    </source>
</evidence>
<keyword evidence="2" id="KW-1185">Reference proteome</keyword>
<sequence>MTQQMGESGPSAQKDSISIYQAVHQAHAALSSLSTRPPITTSYSTSSTGIISSQLHLLNSKTARVISTPDSDPSDPRRPPSYLARKDFRRLLSQIKSTASGLKGSSPALNRKPGASNDPFKPSASDDEIKRYISLLGETSDHIASLVQSIHSVTSQQIEPALFSSSFLPACLHAGILSSETRKKPTLDQPIALSTLDALCHAVQSLAQDLKLETFSEKATEGGPPGAEMHTHTLTLGGRILVIDIEILLRSEQAEAKTLYAPLIKLKISYASDSSGEGGTRPRPPQRDPRLGQLMENNVQALSQSLFGMKHDLDPADAASPDQVSAHHYEALRSNLSFLVKLDDLSFRSDSNSSSSPGVDLFASMQSLAAAVCQVSELERKASEGRGDEQQVLFSKGHGIARLHEEKPFLSVLYYSNGDPSTAKMTTRSPSGYSLNMHVEPVSKAQELLSPESSKKQLDQIPRPSWLLSKEADSFIRQHFQSTAFDLGTVPALLKIEGAESIPLRYVAYLSPPVVLPRKTAAKLAQICGLPASQVTATCVTLPVLETGLPSCDDAVWFEEALVSCWKRYATNKKVEEGKEEGAGKNVRFVISKTPPSLRGPESQGLVVDRLPFLPLGGPNQNQSLATLMERLFAAIEILRDQVSITELLRDAVGADLWSSDQDGDDLTSLVGLMGEDVNGDKEAINLEDLLEDASSGGDDDDGQDGKTIIVTYRFQHATDDPQATASTSSAGRGGPVLELGFRADKETMVTLRVARDPDLDLGWEISARSHHPSNSVNQAPHPPLEPKSPQAASIVSQSLLVSGGDSGTKSNPSLRRLVELVAEFFSPPSDPRGRGGDEGTKVEARFDPLEYERRNVHEVYETIASHFSSTRYKPWPLVPLFLSTIPSGSIGADLGCGNGKYLSIRSVLDEASKATSRKSTGPDGAEGEPERGLLTFGLDRSSNLVSLAQTNFGLVATGNTEKGKAKGKGEEKGSGGRKKRKNKEGKVDKDGHADLDAKIEALSLVDEGLKPDVEDGSVQCHRRDEDTEMIPAKKLNEVAVGDALASGYRSGVFDYAISIATIHHFSTWERRKLAVQELIRILQPVEPKGSDTTGSAAPPRQDQGEDGRMEGGQGKGRFMIFAWALEQRDEGKRVFEGIKPGSGGRAGEDAVTAIEEKLEGEKGRRAKDAERLVSDSGLSRELSKACQEERERKEEEEEEKRRRKGESGEGTQGLEDEQDVLVPWVLTKPSEDKKRKGKKKGGQGSDATGSEVDGNAEEKHGGGGSSGEGKVDEEKPPVFQRYYHVFRSGELEELVEEAGRSMPPLAGRDLRVVKEAGGWERGNWWGVWRVEFASRV</sequence>
<dbReference type="EMBL" id="KZ820627">
    <property type="protein sequence ID" value="PWN46929.1"/>
    <property type="molecule type" value="Genomic_DNA"/>
</dbReference>
<dbReference type="Proteomes" id="UP000245626">
    <property type="component" value="Unassembled WGS sequence"/>
</dbReference>
<accession>A0ACD0NMC7</accession>
<protein>
    <submittedName>
        <fullName evidence="1">Uncharacterized protein</fullName>
    </submittedName>
</protein>
<name>A0ACD0NMC7_9BASI</name>
<proteinExistence type="predicted"/>
<evidence type="ECO:0000313" key="2">
    <source>
        <dbReference type="Proteomes" id="UP000245626"/>
    </source>
</evidence>
<organism evidence="1 2">
    <name type="scientific">Violaceomyces palustris</name>
    <dbReference type="NCBI Taxonomy" id="1673888"/>
    <lineage>
        <taxon>Eukaryota</taxon>
        <taxon>Fungi</taxon>
        <taxon>Dikarya</taxon>
        <taxon>Basidiomycota</taxon>
        <taxon>Ustilaginomycotina</taxon>
        <taxon>Ustilaginomycetes</taxon>
        <taxon>Violaceomycetales</taxon>
        <taxon>Violaceomycetaceae</taxon>
        <taxon>Violaceomyces</taxon>
    </lineage>
</organism>